<dbReference type="Gene3D" id="6.10.250.600">
    <property type="match status" value="1"/>
</dbReference>
<dbReference type="PANTHER" id="PTHR42707:SF3">
    <property type="entry name" value="ACYL-COA DEHYDROGENASE AIDB-RELATED"/>
    <property type="match status" value="1"/>
</dbReference>
<reference evidence="10" key="1">
    <citation type="journal article" date="2017" name="Acta Aliment.">
        <title>Plant polysaccharide degrading enzyme system of Thermpbifida cellulosilytica TB100 revealed by de novo genome project data.</title>
        <authorList>
            <person name="Toth A."/>
            <person name="Baka E."/>
            <person name="Luzics S."/>
            <person name="Bata-Vidacs I."/>
            <person name="Nagy I."/>
            <person name="Balint B."/>
            <person name="Herceg R."/>
            <person name="Olasz F."/>
            <person name="Wilk T."/>
            <person name="Nagy T."/>
            <person name="Kriszt B."/>
            <person name="Nagy I."/>
            <person name="Kukolya J."/>
        </authorList>
    </citation>
    <scope>NUCLEOTIDE SEQUENCE [LARGE SCALE GENOMIC DNA]</scope>
    <source>
        <strain evidence="10">TB100</strain>
    </source>
</reference>
<evidence type="ECO:0000313" key="9">
    <source>
        <dbReference type="EMBL" id="KUP97701.1"/>
    </source>
</evidence>
<name>A0A147KKA9_THECS</name>
<evidence type="ECO:0000256" key="1">
    <source>
        <dbReference type="ARBA" id="ARBA00001974"/>
    </source>
</evidence>
<dbReference type="PANTHER" id="PTHR42707">
    <property type="entry name" value="ACYL-COA DEHYDROGENASE"/>
    <property type="match status" value="1"/>
</dbReference>
<accession>A0A147KKA9</accession>
<comment type="cofactor">
    <cofactor evidence="1 5">
        <name>FAD</name>
        <dbReference type="ChEBI" id="CHEBI:57692"/>
    </cofactor>
</comment>
<dbReference type="SUPFAM" id="SSF56645">
    <property type="entry name" value="Acyl-CoA dehydrogenase NM domain-like"/>
    <property type="match status" value="1"/>
</dbReference>
<dbReference type="OrthoDB" id="9771038at2"/>
<keyword evidence="4 5" id="KW-0274">FAD</keyword>
<gene>
    <name evidence="9" type="ORF">AC529_05580</name>
</gene>
<evidence type="ECO:0000256" key="2">
    <source>
        <dbReference type="ARBA" id="ARBA00009347"/>
    </source>
</evidence>
<evidence type="ECO:0000259" key="6">
    <source>
        <dbReference type="Pfam" id="PF00441"/>
    </source>
</evidence>
<dbReference type="Pfam" id="PF02770">
    <property type="entry name" value="Acyl-CoA_dh_M"/>
    <property type="match status" value="1"/>
</dbReference>
<dbReference type="InterPro" id="IPR036250">
    <property type="entry name" value="AcylCo_DH-like_C"/>
</dbReference>
<dbReference type="AlphaFoldDB" id="A0A147KKA9"/>
<feature type="domain" description="Adaptive response protein AidB N-terminal" evidence="8">
    <location>
        <begin position="9"/>
        <end position="162"/>
    </location>
</feature>
<dbReference type="Gene3D" id="2.40.110.20">
    <property type="match status" value="1"/>
</dbReference>
<dbReference type="Gene3D" id="1.20.140.10">
    <property type="entry name" value="Butyryl-CoA Dehydrogenase, subunit A, domain 3"/>
    <property type="match status" value="1"/>
</dbReference>
<evidence type="ECO:0000256" key="5">
    <source>
        <dbReference type="RuleBase" id="RU362125"/>
    </source>
</evidence>
<comment type="caution">
    <text evidence="9">The sequence shown here is derived from an EMBL/GenBank/DDBJ whole genome shotgun (WGS) entry which is preliminary data.</text>
</comment>
<dbReference type="InterPro" id="IPR009075">
    <property type="entry name" value="AcylCo_DH/oxidase_C"/>
</dbReference>
<evidence type="ECO:0000259" key="7">
    <source>
        <dbReference type="Pfam" id="PF02770"/>
    </source>
</evidence>
<dbReference type="PROSITE" id="PS00073">
    <property type="entry name" value="ACYL_COA_DH_2"/>
    <property type="match status" value="1"/>
</dbReference>
<dbReference type="PATRIC" id="fig|665004.4.peg.1561"/>
<evidence type="ECO:0000313" key="10">
    <source>
        <dbReference type="Proteomes" id="UP000074382"/>
    </source>
</evidence>
<evidence type="ECO:0000259" key="8">
    <source>
        <dbReference type="Pfam" id="PF18158"/>
    </source>
</evidence>
<evidence type="ECO:0000256" key="3">
    <source>
        <dbReference type="ARBA" id="ARBA00022630"/>
    </source>
</evidence>
<dbReference type="STRING" id="665004.AC529_05580"/>
<dbReference type="GO" id="GO:0003995">
    <property type="term" value="F:acyl-CoA dehydrogenase activity"/>
    <property type="evidence" value="ECO:0007669"/>
    <property type="project" value="InterPro"/>
</dbReference>
<dbReference type="InterPro" id="IPR052904">
    <property type="entry name" value="Acyl-CoA_dehydrogenase-like"/>
</dbReference>
<organism evidence="9 10">
    <name type="scientific">Thermobifida cellulosilytica TB100</name>
    <dbReference type="NCBI Taxonomy" id="665004"/>
    <lineage>
        <taxon>Bacteria</taxon>
        <taxon>Bacillati</taxon>
        <taxon>Actinomycetota</taxon>
        <taxon>Actinomycetes</taxon>
        <taxon>Streptosporangiales</taxon>
        <taxon>Nocardiopsidaceae</taxon>
        <taxon>Thermobifida</taxon>
    </lineage>
</organism>
<dbReference type="InterPro" id="IPR009100">
    <property type="entry name" value="AcylCoA_DH/oxidase_NM_dom_sf"/>
</dbReference>
<dbReference type="InterPro" id="IPR006091">
    <property type="entry name" value="Acyl-CoA_Oxase/DH_mid-dom"/>
</dbReference>
<protein>
    <submittedName>
        <fullName evidence="9">Acyl-CoA dehydrogenase</fullName>
    </submittedName>
</protein>
<keyword evidence="3 5" id="KW-0285">Flavoprotein</keyword>
<sequence>MAPTHEVFNQPSPLADYDVSADPALLEGLEREGGGWAVEQVRELGRLAGSASARSWAEQANTCTPVLRTHDRYGHRIDEVDFHPAWHVLVDTAVTHGLHAAPWAEDRAGAHVARAAKFFVWSQAEAGHGCPISMTYAAVPALRHAPDLAARFEPLLTARVYDFGLRPPHTKRGLLAGMSMTEKQGGSDVRANTTRAVAAPDGTYRLRGHKWFTSAPMGDLFLTLAQTAEGLTCFLVPRVLEDGSRNALSIQRLKDKLGNRSNASAELEYDGAHAWLVGEPGRGVRTIIEMVNATRLDCVIGSAAGMRAALSEALHHAAERRAFGKRLVEQPLMRNVLADLALESEAATALMLRLAGATDRAVRGDAREAAFRRLAVPVGKFWVTKRQVVHVAEALECLGGNGYVEESGMPRLFRESPLNSLWEGSGNVTALDALRAMRREPDSVEAFRAELALAEGADPRLDAAVQRLLADLAAPESAEYRARSVVAAMALCLQASLLVRHAPAAVADAFVASRLDGGWGRVPGMLPASADTAAILERARPRR</sequence>
<evidence type="ECO:0000256" key="4">
    <source>
        <dbReference type="ARBA" id="ARBA00022827"/>
    </source>
</evidence>
<comment type="similarity">
    <text evidence="2 5">Belongs to the acyl-CoA dehydrogenase family.</text>
</comment>
<dbReference type="SUPFAM" id="SSF47203">
    <property type="entry name" value="Acyl-CoA dehydrogenase C-terminal domain-like"/>
    <property type="match status" value="1"/>
</dbReference>
<keyword evidence="10" id="KW-1185">Reference proteome</keyword>
<feature type="domain" description="Acyl-CoA oxidase/dehydrogenase middle" evidence="7">
    <location>
        <begin position="178"/>
        <end position="270"/>
    </location>
</feature>
<dbReference type="RefSeq" id="WP_068754923.1">
    <property type="nucleotide sequence ID" value="NZ_KQ950181.1"/>
</dbReference>
<dbReference type="Pfam" id="PF18158">
    <property type="entry name" value="AidB_N"/>
    <property type="match status" value="1"/>
</dbReference>
<dbReference type="Proteomes" id="UP000074382">
    <property type="component" value="Unassembled WGS sequence"/>
</dbReference>
<dbReference type="InterPro" id="IPR041504">
    <property type="entry name" value="AidB_N"/>
</dbReference>
<dbReference type="Pfam" id="PF00441">
    <property type="entry name" value="Acyl-CoA_dh_1"/>
    <property type="match status" value="1"/>
</dbReference>
<dbReference type="InterPro" id="IPR006089">
    <property type="entry name" value="Acyl-CoA_DH_CS"/>
</dbReference>
<dbReference type="EMBL" id="LGEM01000021">
    <property type="protein sequence ID" value="KUP97701.1"/>
    <property type="molecule type" value="Genomic_DNA"/>
</dbReference>
<feature type="domain" description="Acyl-CoA dehydrogenase/oxidase C-terminal" evidence="6">
    <location>
        <begin position="281"/>
        <end position="435"/>
    </location>
</feature>
<keyword evidence="5" id="KW-0560">Oxidoreductase</keyword>
<proteinExistence type="inferred from homology"/>